<keyword evidence="2" id="KW-1133">Transmembrane helix</keyword>
<keyword evidence="2" id="KW-0472">Membrane</keyword>
<evidence type="ECO:0000256" key="2">
    <source>
        <dbReference type="SAM" id="Phobius"/>
    </source>
</evidence>
<dbReference type="EMBL" id="JAODUP010000155">
    <property type="protein sequence ID" value="KAK2159302.1"/>
    <property type="molecule type" value="Genomic_DNA"/>
</dbReference>
<dbReference type="AlphaFoldDB" id="A0AAD9JUF7"/>
<sequence length="214" mass="23953">MGVLPLDQFMCWKIKTATIAYAVFAIMGVLPLDQFMCWKIKTATIAYAVFAIGAGAIAMLLEVLDIIALGVDSFEIPGGFKSNWRAHVWEGWLACNVVDDFCTHLGDQLFCDYDICRQKIYPLYFILQRLGYLVFSFMYWVVRTIFNIMGALIAYSRISEINYEITYGEKKNLDPYSSRATLMSSAIHSGAATPVPRGVRTASQPYGGQGQSYA</sequence>
<feature type="transmembrane region" description="Helical" evidence="2">
    <location>
        <begin position="44"/>
        <end position="71"/>
    </location>
</feature>
<dbReference type="Proteomes" id="UP001208570">
    <property type="component" value="Unassembled WGS sequence"/>
</dbReference>
<gene>
    <name evidence="3" type="ORF">LSH36_155g08029</name>
</gene>
<accession>A0AAD9JUF7</accession>
<keyword evidence="2" id="KW-0812">Transmembrane</keyword>
<keyword evidence="4" id="KW-1185">Reference proteome</keyword>
<name>A0AAD9JUF7_9ANNE</name>
<reference evidence="3" key="1">
    <citation type="journal article" date="2023" name="Mol. Biol. Evol.">
        <title>Third-Generation Sequencing Reveals the Adaptive Role of the Epigenome in Three Deep-Sea Polychaetes.</title>
        <authorList>
            <person name="Perez M."/>
            <person name="Aroh O."/>
            <person name="Sun Y."/>
            <person name="Lan Y."/>
            <person name="Juniper S.K."/>
            <person name="Young C.R."/>
            <person name="Angers B."/>
            <person name="Qian P.Y."/>
        </authorList>
    </citation>
    <scope>NUCLEOTIDE SEQUENCE</scope>
    <source>
        <strain evidence="3">P08H-3</strain>
    </source>
</reference>
<evidence type="ECO:0000313" key="4">
    <source>
        <dbReference type="Proteomes" id="UP001208570"/>
    </source>
</evidence>
<protein>
    <submittedName>
        <fullName evidence="3">Uncharacterized protein</fullName>
    </submittedName>
</protein>
<organism evidence="3 4">
    <name type="scientific">Paralvinella palmiformis</name>
    <dbReference type="NCBI Taxonomy" id="53620"/>
    <lineage>
        <taxon>Eukaryota</taxon>
        <taxon>Metazoa</taxon>
        <taxon>Spiralia</taxon>
        <taxon>Lophotrochozoa</taxon>
        <taxon>Annelida</taxon>
        <taxon>Polychaeta</taxon>
        <taxon>Sedentaria</taxon>
        <taxon>Canalipalpata</taxon>
        <taxon>Terebellida</taxon>
        <taxon>Terebelliformia</taxon>
        <taxon>Alvinellidae</taxon>
        <taxon>Paralvinella</taxon>
    </lineage>
</organism>
<proteinExistence type="predicted"/>
<comment type="caution">
    <text evidence="3">The sequence shown here is derived from an EMBL/GenBank/DDBJ whole genome shotgun (WGS) entry which is preliminary data.</text>
</comment>
<evidence type="ECO:0000256" key="1">
    <source>
        <dbReference type="SAM" id="MobiDB-lite"/>
    </source>
</evidence>
<evidence type="ECO:0000313" key="3">
    <source>
        <dbReference type="EMBL" id="KAK2159302.1"/>
    </source>
</evidence>
<feature type="region of interest" description="Disordered" evidence="1">
    <location>
        <begin position="193"/>
        <end position="214"/>
    </location>
</feature>
<feature type="transmembrane region" description="Helical" evidence="2">
    <location>
        <begin position="12"/>
        <end position="32"/>
    </location>
</feature>